<feature type="domain" description="SF4 helicase" evidence="1">
    <location>
        <begin position="59"/>
        <end position="308"/>
    </location>
</feature>
<evidence type="ECO:0000259" key="1">
    <source>
        <dbReference type="PROSITE" id="PS51199"/>
    </source>
</evidence>
<dbReference type="PANTHER" id="PTHR12873:SF0">
    <property type="entry name" value="TWINKLE MTDNA HELICASE"/>
    <property type="match status" value="1"/>
</dbReference>
<dbReference type="PANTHER" id="PTHR12873">
    <property type="entry name" value="T7-LIKE MITOCHONDRIAL DNA HELICASE"/>
    <property type="match status" value="1"/>
</dbReference>
<dbReference type="InterPro" id="IPR007694">
    <property type="entry name" value="DNA_helicase_DnaB-like_C"/>
</dbReference>
<dbReference type="EMBL" id="LR797250">
    <property type="protein sequence ID" value="CAB4195584.1"/>
    <property type="molecule type" value="Genomic_DNA"/>
</dbReference>
<name>A0A6J5RUG8_9CAUD</name>
<gene>
    <name evidence="2" type="ORF">UFOVP1298_28</name>
</gene>
<organism evidence="2">
    <name type="scientific">uncultured Caudovirales phage</name>
    <dbReference type="NCBI Taxonomy" id="2100421"/>
    <lineage>
        <taxon>Viruses</taxon>
        <taxon>Duplodnaviria</taxon>
        <taxon>Heunggongvirae</taxon>
        <taxon>Uroviricota</taxon>
        <taxon>Caudoviricetes</taxon>
        <taxon>Peduoviridae</taxon>
        <taxon>Maltschvirus</taxon>
        <taxon>Maltschvirus maltsch</taxon>
    </lineage>
</organism>
<accession>A0A6J5RUG8</accession>
<dbReference type="InterPro" id="IPR027032">
    <property type="entry name" value="Twinkle-like"/>
</dbReference>
<sequence length="315" mass="36021">MASLTSIESVARQLDDVRQTRLSTKTVDFDAYLRAREDDIGNIKRPNDFRDDLIDEFFGDPRQHGLELPWSKTTDNFLIRPGEVTIWTGYNGHMKSMCTGYVLLHLMSLGEKACIASFEMKPRKTLRRLASQAIGTRNPTEKYIGKFLDLCEGNLWLYDQQGETTPERILGVIYYCAEQLGVTQFVVDSLMKVVANEDDYNGQKRFIGQLCTAAKDLGIHIHLVHHSRKRDDESKRPGKQDAKGTGAIVDQCDNFIAVYKFPRKDTDEDDKPTHGLYVDKQRHGEWEGLIALWFDDTSLQFKQSATDRVSVYVKN</sequence>
<reference evidence="2" key="1">
    <citation type="submission" date="2020-05" db="EMBL/GenBank/DDBJ databases">
        <authorList>
            <person name="Chiriac C."/>
            <person name="Salcher M."/>
            <person name="Ghai R."/>
            <person name="Kavagutti S V."/>
        </authorList>
    </citation>
    <scope>NUCLEOTIDE SEQUENCE</scope>
</reference>
<dbReference type="GO" id="GO:0003697">
    <property type="term" value="F:single-stranded DNA binding"/>
    <property type="evidence" value="ECO:0007669"/>
    <property type="project" value="InterPro"/>
</dbReference>
<dbReference type="GO" id="GO:0043139">
    <property type="term" value="F:5'-3' DNA helicase activity"/>
    <property type="evidence" value="ECO:0007669"/>
    <property type="project" value="InterPro"/>
</dbReference>
<proteinExistence type="predicted"/>
<dbReference type="SUPFAM" id="SSF52540">
    <property type="entry name" value="P-loop containing nucleoside triphosphate hydrolases"/>
    <property type="match status" value="1"/>
</dbReference>
<dbReference type="GO" id="GO:0005524">
    <property type="term" value="F:ATP binding"/>
    <property type="evidence" value="ECO:0007669"/>
    <property type="project" value="InterPro"/>
</dbReference>
<dbReference type="PROSITE" id="PS51199">
    <property type="entry name" value="SF4_HELICASE"/>
    <property type="match status" value="1"/>
</dbReference>
<dbReference type="Gene3D" id="3.40.50.300">
    <property type="entry name" value="P-loop containing nucleotide triphosphate hydrolases"/>
    <property type="match status" value="1"/>
</dbReference>
<evidence type="ECO:0000313" key="2">
    <source>
        <dbReference type="EMBL" id="CAB4195584.1"/>
    </source>
</evidence>
<dbReference type="Pfam" id="PF13481">
    <property type="entry name" value="AAA_25"/>
    <property type="match status" value="1"/>
</dbReference>
<protein>
    <submittedName>
        <fullName evidence="2">AAA domain containing protein</fullName>
    </submittedName>
</protein>
<dbReference type="InterPro" id="IPR027417">
    <property type="entry name" value="P-loop_NTPase"/>
</dbReference>
<dbReference type="GO" id="GO:0006260">
    <property type="term" value="P:DNA replication"/>
    <property type="evidence" value="ECO:0007669"/>
    <property type="project" value="InterPro"/>
</dbReference>